<dbReference type="STRING" id="1121357.SAMN05661109_00941"/>
<dbReference type="GO" id="GO:0008168">
    <property type="term" value="F:methyltransferase activity"/>
    <property type="evidence" value="ECO:0007669"/>
    <property type="project" value="UniProtKB-KW"/>
</dbReference>
<feature type="binding site" evidence="2">
    <location>
        <begin position="108"/>
        <end position="109"/>
    </location>
    <ligand>
        <name>S-adenosyl-L-methionine</name>
        <dbReference type="ChEBI" id="CHEBI:59789"/>
    </ligand>
</feature>
<keyword evidence="2" id="KW-0949">S-adenosyl-L-methionine</keyword>
<evidence type="ECO:0000313" key="5">
    <source>
        <dbReference type="Proteomes" id="UP000198929"/>
    </source>
</evidence>
<feature type="binding site" evidence="2">
    <location>
        <position position="73"/>
    </location>
    <ligand>
        <name>S-adenosyl-L-methionine</name>
        <dbReference type="ChEBI" id="CHEBI:59789"/>
    </ligand>
</feature>
<evidence type="ECO:0000313" key="4">
    <source>
        <dbReference type="EMBL" id="SER76867.1"/>
    </source>
</evidence>
<feature type="binding site" evidence="2">
    <location>
        <position position="196"/>
    </location>
    <ligand>
        <name>S-adenosyl-L-methionine</name>
        <dbReference type="ChEBI" id="CHEBI:59789"/>
    </ligand>
</feature>
<gene>
    <name evidence="4" type="ORF">SAMN05661109_00941</name>
</gene>
<feature type="domain" description="Methyltransferase" evidence="3">
    <location>
        <begin position="102"/>
        <end position="185"/>
    </location>
</feature>
<keyword evidence="1" id="KW-0862">Zinc</keyword>
<dbReference type="InterPro" id="IPR016718">
    <property type="entry name" value="rRNA_m1G-MeTrfase_A_prd"/>
</dbReference>
<dbReference type="PIRSF" id="PIRSF018249">
    <property type="entry name" value="MyrA_prd"/>
    <property type="match status" value="1"/>
</dbReference>
<keyword evidence="1" id="KW-0479">Metal-binding</keyword>
<protein>
    <submittedName>
        <fullName evidence="4">23S rRNA (Guanine745-N1)-methyltransferase</fullName>
    </submittedName>
</protein>
<organism evidence="4 5">
    <name type="scientific">Corynebacterium cystitidis DSM 20524</name>
    <dbReference type="NCBI Taxonomy" id="1121357"/>
    <lineage>
        <taxon>Bacteria</taxon>
        <taxon>Bacillati</taxon>
        <taxon>Actinomycetota</taxon>
        <taxon>Actinomycetes</taxon>
        <taxon>Mycobacteriales</taxon>
        <taxon>Corynebacteriaceae</taxon>
        <taxon>Corynebacterium</taxon>
    </lineage>
</organism>
<feature type="binding site" evidence="1">
    <location>
        <position position="33"/>
    </location>
    <ligand>
        <name>Zn(2+)</name>
        <dbReference type="ChEBI" id="CHEBI:29105"/>
    </ligand>
</feature>
<dbReference type="InterPro" id="IPR041698">
    <property type="entry name" value="Methyltransf_25"/>
</dbReference>
<keyword evidence="5" id="KW-1185">Reference proteome</keyword>
<dbReference type="GO" id="GO:0032259">
    <property type="term" value="P:methylation"/>
    <property type="evidence" value="ECO:0007669"/>
    <property type="project" value="UniProtKB-KW"/>
</dbReference>
<reference evidence="5" key="1">
    <citation type="submission" date="2016-10" db="EMBL/GenBank/DDBJ databases">
        <authorList>
            <person name="Varghese N."/>
            <person name="Submissions S."/>
        </authorList>
    </citation>
    <scope>NUCLEOTIDE SEQUENCE [LARGE SCALE GENOMIC DNA]</scope>
    <source>
        <strain evidence="5">DSM 20524</strain>
    </source>
</reference>
<dbReference type="Proteomes" id="UP000198929">
    <property type="component" value="Unassembled WGS sequence"/>
</dbReference>
<dbReference type="InterPro" id="IPR029063">
    <property type="entry name" value="SAM-dependent_MTases_sf"/>
</dbReference>
<keyword evidence="4" id="KW-0808">Transferase</keyword>
<evidence type="ECO:0000259" key="3">
    <source>
        <dbReference type="Pfam" id="PF13649"/>
    </source>
</evidence>
<proteinExistence type="predicted"/>
<sequence length="290" mass="30621">MLSDIAHLLADPSDGTRLTGADDFSRLVSESGHSYDVARQGYVTLAPGAGLKHQGDDAAMVASRETFLSQGHFAPFVEKVSDTVHDVLDAALGDDDRSPALLEVGAGTGYYLAHTLDAVEGAVGIGLDISVPAAKLLAKSHPRVGAVVADVWDGLPVRTGSIDAITVVFAPRNPAEFARVLTDGGEVIVLTADRGHLDELRQPLGILSVEDGKVERMIEQARGHLDVVANPELVEFPMNLDRASIAAQVGMSPSARHIEPAELEQRLSALPATMTVTARAHVTRLKKAGH</sequence>
<dbReference type="SUPFAM" id="SSF53335">
    <property type="entry name" value="S-adenosyl-L-methionine-dependent methyltransferases"/>
    <property type="match status" value="1"/>
</dbReference>
<accession>A0A1H9RW56</accession>
<keyword evidence="4" id="KW-0489">Methyltransferase</keyword>
<dbReference type="GO" id="GO:0046872">
    <property type="term" value="F:metal ion binding"/>
    <property type="evidence" value="ECO:0007669"/>
    <property type="project" value="UniProtKB-KW"/>
</dbReference>
<dbReference type="RefSeq" id="WP_092256936.1">
    <property type="nucleotide sequence ID" value="NZ_CP047199.1"/>
</dbReference>
<evidence type="ECO:0000256" key="2">
    <source>
        <dbReference type="PIRSR" id="PIRSR018249-2"/>
    </source>
</evidence>
<dbReference type="EMBL" id="FOGQ01000003">
    <property type="protein sequence ID" value="SER76867.1"/>
    <property type="molecule type" value="Genomic_DNA"/>
</dbReference>
<dbReference type="AlphaFoldDB" id="A0A1H9RW56"/>
<evidence type="ECO:0000256" key="1">
    <source>
        <dbReference type="PIRSR" id="PIRSR018249-1"/>
    </source>
</evidence>
<name>A0A1H9RW56_9CORY</name>
<dbReference type="Pfam" id="PF13649">
    <property type="entry name" value="Methyltransf_25"/>
    <property type="match status" value="1"/>
</dbReference>
<dbReference type="Gene3D" id="3.40.50.150">
    <property type="entry name" value="Vaccinia Virus protein VP39"/>
    <property type="match status" value="1"/>
</dbReference>